<feature type="domain" description="OmpA-like" evidence="3">
    <location>
        <begin position="1"/>
        <end position="57"/>
    </location>
</feature>
<protein>
    <recommendedName>
        <fullName evidence="3">OmpA-like domain-containing protein</fullName>
    </recommendedName>
</protein>
<accession>A0ABP8IRC4</accession>
<sequence>MLEDFGENSESWSAGSSAAGSKTLYTQGIGDTQPVAPNDTDENKHKNRRVEFVIVGR</sequence>
<keyword evidence="5" id="KW-1185">Reference proteome</keyword>
<dbReference type="InterPro" id="IPR036737">
    <property type="entry name" value="OmpA-like_sf"/>
</dbReference>
<evidence type="ECO:0000256" key="1">
    <source>
        <dbReference type="PROSITE-ProRule" id="PRU00473"/>
    </source>
</evidence>
<feature type="compositionally biased region" description="Low complexity" evidence="2">
    <location>
        <begin position="8"/>
        <end position="21"/>
    </location>
</feature>
<dbReference type="InterPro" id="IPR006665">
    <property type="entry name" value="OmpA-like"/>
</dbReference>
<evidence type="ECO:0000256" key="2">
    <source>
        <dbReference type="SAM" id="MobiDB-lite"/>
    </source>
</evidence>
<feature type="region of interest" description="Disordered" evidence="2">
    <location>
        <begin position="1"/>
        <end position="49"/>
    </location>
</feature>
<evidence type="ECO:0000313" key="4">
    <source>
        <dbReference type="EMBL" id="GAA4368468.1"/>
    </source>
</evidence>
<organism evidence="4 5">
    <name type="scientific">Hymenobacter saemangeumensis</name>
    <dbReference type="NCBI Taxonomy" id="1084522"/>
    <lineage>
        <taxon>Bacteria</taxon>
        <taxon>Pseudomonadati</taxon>
        <taxon>Bacteroidota</taxon>
        <taxon>Cytophagia</taxon>
        <taxon>Cytophagales</taxon>
        <taxon>Hymenobacteraceae</taxon>
        <taxon>Hymenobacter</taxon>
    </lineage>
</organism>
<dbReference type="Proteomes" id="UP001501153">
    <property type="component" value="Unassembled WGS sequence"/>
</dbReference>
<name>A0ABP8IRC4_9BACT</name>
<gene>
    <name evidence="4" type="ORF">GCM10023185_41240</name>
</gene>
<keyword evidence="1" id="KW-0472">Membrane</keyword>
<evidence type="ECO:0000313" key="5">
    <source>
        <dbReference type="Proteomes" id="UP001501153"/>
    </source>
</evidence>
<reference evidence="5" key="1">
    <citation type="journal article" date="2019" name="Int. J. Syst. Evol. Microbiol.">
        <title>The Global Catalogue of Microorganisms (GCM) 10K type strain sequencing project: providing services to taxonomists for standard genome sequencing and annotation.</title>
        <authorList>
            <consortium name="The Broad Institute Genomics Platform"/>
            <consortium name="The Broad Institute Genome Sequencing Center for Infectious Disease"/>
            <person name="Wu L."/>
            <person name="Ma J."/>
        </authorList>
    </citation>
    <scope>NUCLEOTIDE SEQUENCE [LARGE SCALE GENOMIC DNA]</scope>
    <source>
        <strain evidence="5">JCM 17923</strain>
    </source>
</reference>
<dbReference type="PROSITE" id="PS51123">
    <property type="entry name" value="OMPA_2"/>
    <property type="match status" value="1"/>
</dbReference>
<dbReference type="EMBL" id="BAABGZ010000079">
    <property type="protein sequence ID" value="GAA4368468.1"/>
    <property type="molecule type" value="Genomic_DNA"/>
</dbReference>
<dbReference type="SUPFAM" id="SSF103088">
    <property type="entry name" value="OmpA-like"/>
    <property type="match status" value="1"/>
</dbReference>
<comment type="caution">
    <text evidence="4">The sequence shown here is derived from an EMBL/GenBank/DDBJ whole genome shotgun (WGS) entry which is preliminary data.</text>
</comment>
<proteinExistence type="predicted"/>
<evidence type="ECO:0000259" key="3">
    <source>
        <dbReference type="PROSITE" id="PS51123"/>
    </source>
</evidence>
<dbReference type="Gene3D" id="3.30.1330.60">
    <property type="entry name" value="OmpA-like domain"/>
    <property type="match status" value="1"/>
</dbReference>